<organism>
    <name type="scientific">Ixodes scapularis</name>
    <name type="common">Black-legged tick</name>
    <name type="synonym">Deer tick</name>
    <dbReference type="NCBI Taxonomy" id="6945"/>
    <lineage>
        <taxon>Eukaryota</taxon>
        <taxon>Metazoa</taxon>
        <taxon>Ecdysozoa</taxon>
        <taxon>Arthropoda</taxon>
        <taxon>Chelicerata</taxon>
        <taxon>Arachnida</taxon>
        <taxon>Acari</taxon>
        <taxon>Parasitiformes</taxon>
        <taxon>Ixodida</taxon>
        <taxon>Ixodoidea</taxon>
        <taxon>Ixodidae</taxon>
        <taxon>Ixodinae</taxon>
        <taxon>Ixodes</taxon>
    </lineage>
</organism>
<dbReference type="PaxDb" id="6945-B7P4L1"/>
<dbReference type="VEuPathDB" id="VectorBase:ISCI015899"/>
<name>B7P4L1_IXOSC</name>
<proteinExistence type="predicted"/>
<accession>B7P4L1</accession>
<sequence length="91" mass="9098">AAATPSCVSPRLASPCATRPCAAARTPRTPPCAPPSRVPCVLCPPRGCGRRHVVPDAASAATSVHRTSAAEAGQVRVRPACALPACVCASV</sequence>
<protein>
    <submittedName>
        <fullName evidence="1">Uncharacterized protein</fullName>
    </submittedName>
</protein>
<gene>
    <name evidence="1" type="ORF">IscW_ISCW015899</name>
</gene>
<reference evidence="1" key="1">
    <citation type="submission" date="2008-03" db="EMBL/GenBank/DDBJ databases">
        <title>Annotation of Ixodes scapularis.</title>
        <authorList>
            <consortium name="Ixodes scapularis Genome Project Consortium"/>
            <person name="Caler E."/>
            <person name="Hannick L.I."/>
            <person name="Bidwell S."/>
            <person name="Joardar V."/>
            <person name="Thiagarajan M."/>
            <person name="Amedeo P."/>
            <person name="Galinsky K.J."/>
            <person name="Schobel S."/>
            <person name="Inman J."/>
            <person name="Hostetler J."/>
            <person name="Miller J."/>
            <person name="Hammond M."/>
            <person name="Megy K."/>
            <person name="Lawson D."/>
            <person name="Kodira C."/>
            <person name="Sutton G."/>
            <person name="Meyer J."/>
            <person name="Hill C.A."/>
            <person name="Birren B."/>
            <person name="Nene V."/>
            <person name="Collins F."/>
            <person name="Alarcon-Chaidez F."/>
            <person name="Wikel S."/>
            <person name="Strausberg R."/>
        </authorList>
    </citation>
    <scope>NUCLEOTIDE SEQUENCE [LARGE SCALE GENOMIC DNA]</scope>
    <source>
        <strain evidence="1">Wikel colony</strain>
    </source>
</reference>
<dbReference type="AlphaFoldDB" id="B7P4L1"/>
<evidence type="ECO:0000313" key="1">
    <source>
        <dbReference type="EMBL" id="EEC01533.1"/>
    </source>
</evidence>
<dbReference type="VEuPathDB" id="VectorBase:ISCW015899"/>
<feature type="non-terminal residue" evidence="1">
    <location>
        <position position="1"/>
    </location>
</feature>
<dbReference type="EMBL" id="DS636212">
    <property type="protein sequence ID" value="EEC01533.1"/>
    <property type="molecule type" value="Genomic_DNA"/>
</dbReference>
<feature type="non-terminal residue" evidence="1">
    <location>
        <position position="91"/>
    </location>
</feature>